<dbReference type="NCBIfam" id="NF040876">
    <property type="entry name" value="RHE_PE00001_fam"/>
    <property type="match status" value="1"/>
</dbReference>
<dbReference type="Pfam" id="PF11972">
    <property type="entry name" value="HTH_13"/>
    <property type="match status" value="1"/>
</dbReference>
<sequence length="371" mass="41425">MIYDISDIQIEKLLIAAARAGEALARLDERISRSPMKHGFIERQDFTDAISSMWVDGELVHMEDLVLHDAHMDVRAPTHEMTAAHRILRSRRLIFSNAAGWALTAPGLSRLRGRATLAADEVSLPRETGDHARSDESETAGEALLDGAFSELDALLARSSATLEAITAGNMPTPMNQRQEGHPIINEPDWDEDERLKEWLELHARTAELPAILRTAILLDAWNMIEVLQRSPWLGRLLAAAFLREGAVTPDHLPALSTGLRAVPRERRHARNQTQRLLALLDSFYEAAQTSLKEHDRLTHARDRMMRKLTGRRSSSRLPELVELVVSRPVVSAAMIVKELGTTPQGAIGLANQLELREVTGRGRFRAWGML</sequence>
<evidence type="ECO:0000313" key="3">
    <source>
        <dbReference type="EMBL" id="CUX52305.1"/>
    </source>
</evidence>
<organism evidence="3 4">
    <name type="scientific">Agrobacterium tomkonis CFBP 6623</name>
    <dbReference type="NCBI Taxonomy" id="1183432"/>
    <lineage>
        <taxon>Bacteria</taxon>
        <taxon>Pseudomonadati</taxon>
        <taxon>Pseudomonadota</taxon>
        <taxon>Alphaproteobacteria</taxon>
        <taxon>Hyphomicrobiales</taxon>
        <taxon>Rhizobiaceae</taxon>
        <taxon>Rhizobium/Agrobacterium group</taxon>
        <taxon>Agrobacterium</taxon>
        <taxon>Agrobacterium tumefaciens complex</taxon>
    </lineage>
</organism>
<dbReference type="STRING" id="1183432.AGR3A_Lc130444"/>
<accession>A0A1S7RGS3</accession>
<feature type="domain" description="DUF1612" evidence="1">
    <location>
        <begin position="184"/>
        <end position="309"/>
    </location>
</feature>
<dbReference type="InterPro" id="IPR048017">
    <property type="entry name" value="Y4cF-like"/>
</dbReference>
<dbReference type="RefSeq" id="WP_046801639.1">
    <property type="nucleotide sequence ID" value="NZ_LT009724.1"/>
</dbReference>
<dbReference type="Proteomes" id="UP000191988">
    <property type="component" value="Unassembled WGS sequence"/>
</dbReference>
<gene>
    <name evidence="3" type="ORF">AGR3A_Lc130444</name>
</gene>
<dbReference type="AlphaFoldDB" id="A0A1S7RGS3"/>
<evidence type="ECO:0000259" key="2">
    <source>
        <dbReference type="Pfam" id="PF11972"/>
    </source>
</evidence>
<evidence type="ECO:0000313" key="4">
    <source>
        <dbReference type="Proteomes" id="UP000191988"/>
    </source>
</evidence>
<evidence type="ECO:0000259" key="1">
    <source>
        <dbReference type="Pfam" id="PF07756"/>
    </source>
</evidence>
<dbReference type="EMBL" id="FBWK01000049">
    <property type="protein sequence ID" value="CUX52305.1"/>
    <property type="molecule type" value="Genomic_DNA"/>
</dbReference>
<dbReference type="InterPro" id="IPR011670">
    <property type="entry name" value="DUF1612"/>
</dbReference>
<dbReference type="Pfam" id="PF07756">
    <property type="entry name" value="DUF1612"/>
    <property type="match status" value="1"/>
</dbReference>
<keyword evidence="4" id="KW-1185">Reference proteome</keyword>
<protein>
    <submittedName>
        <fullName evidence="3">Uncharacterized protein</fullName>
    </submittedName>
</protein>
<name>A0A1S7RGS3_9HYPH</name>
<proteinExistence type="predicted"/>
<reference evidence="4" key="1">
    <citation type="submission" date="2016-01" db="EMBL/GenBank/DDBJ databases">
        <authorList>
            <person name="Regsiter A."/>
            <person name="william w."/>
        </authorList>
    </citation>
    <scope>NUCLEOTIDE SEQUENCE [LARGE SCALE GENOMIC DNA]</scope>
    <source>
        <strain evidence="4">CFBP 6623</strain>
    </source>
</reference>
<dbReference type="InterPro" id="IPR021068">
    <property type="entry name" value="HTH_DNA-bd"/>
</dbReference>
<feature type="domain" description="HTH DNA binding" evidence="2">
    <location>
        <begin position="318"/>
        <end position="371"/>
    </location>
</feature>